<dbReference type="PATRIC" id="fig|1173027.3.peg.731"/>
<keyword evidence="2" id="KW-1185">Reference proteome</keyword>
<evidence type="ECO:0000313" key="1">
    <source>
        <dbReference type="EMBL" id="AFZ16579.1"/>
    </source>
</evidence>
<dbReference type="Proteomes" id="UP000010471">
    <property type="component" value="Chromosome"/>
</dbReference>
<dbReference type="eggNOG" id="COG0457">
    <property type="taxonomic scope" value="Bacteria"/>
</dbReference>
<reference evidence="1 2" key="1">
    <citation type="submission" date="2012-06" db="EMBL/GenBank/DDBJ databases">
        <title>Finished chromosome of genome of Microcoleus sp. PCC 7113.</title>
        <authorList>
            <consortium name="US DOE Joint Genome Institute"/>
            <person name="Gugger M."/>
            <person name="Coursin T."/>
            <person name="Rippka R."/>
            <person name="Tandeau De Marsac N."/>
            <person name="Huntemann M."/>
            <person name="Wei C.-L."/>
            <person name="Han J."/>
            <person name="Detter J.C."/>
            <person name="Han C."/>
            <person name="Tapia R."/>
            <person name="Chen A."/>
            <person name="Kyrpides N."/>
            <person name="Mavromatis K."/>
            <person name="Markowitz V."/>
            <person name="Szeto E."/>
            <person name="Ivanova N."/>
            <person name="Pagani I."/>
            <person name="Pati A."/>
            <person name="Goodwin L."/>
            <person name="Nordberg H.P."/>
            <person name="Cantor M.N."/>
            <person name="Hua S.X."/>
            <person name="Woyke T."/>
            <person name="Kerfeld C.A."/>
        </authorList>
    </citation>
    <scope>NUCLEOTIDE SEQUENCE [LARGE SCALE GENOMIC DNA]</scope>
    <source>
        <strain evidence="1 2">PCC 7113</strain>
    </source>
</reference>
<dbReference type="EMBL" id="CP003630">
    <property type="protein sequence ID" value="AFZ16579.1"/>
    <property type="molecule type" value="Genomic_DNA"/>
</dbReference>
<name>K9WA03_9CYAN</name>
<accession>K9WA03</accession>
<proteinExistence type="predicted"/>
<dbReference type="AlphaFoldDB" id="K9WA03"/>
<gene>
    <name evidence="1" type="ORF">Mic7113_0666</name>
</gene>
<dbReference type="KEGG" id="mic:Mic7113_0666"/>
<sequence>MDDLENFVKQAFESFVEEVNHAFEDTEKILQEVGEQVQIFADEMIREGEAKFNEFNKWLNEQQNHSNQPRWELRQRLFTLVQGDWNLAERLLDSAKMNYPGQTEDWYWEKVIYDLERDRN</sequence>
<organism evidence="1 2">
    <name type="scientific">Allocoleopsis franciscana PCC 7113</name>
    <dbReference type="NCBI Taxonomy" id="1173027"/>
    <lineage>
        <taxon>Bacteria</taxon>
        <taxon>Bacillati</taxon>
        <taxon>Cyanobacteriota</taxon>
        <taxon>Cyanophyceae</taxon>
        <taxon>Coleofasciculales</taxon>
        <taxon>Coleofasciculaceae</taxon>
        <taxon>Allocoleopsis</taxon>
        <taxon>Allocoleopsis franciscana</taxon>
    </lineage>
</organism>
<dbReference type="HOGENOM" id="CLU_2047008_0_0_3"/>
<dbReference type="RefSeq" id="WP_015180742.1">
    <property type="nucleotide sequence ID" value="NC_019738.1"/>
</dbReference>
<dbReference type="STRING" id="1173027.Mic7113_0666"/>
<protein>
    <submittedName>
        <fullName evidence="1">Uncharacterized protein</fullName>
    </submittedName>
</protein>
<evidence type="ECO:0000313" key="2">
    <source>
        <dbReference type="Proteomes" id="UP000010471"/>
    </source>
</evidence>